<dbReference type="RefSeq" id="WP_058482877.1">
    <property type="nucleotide sequence ID" value="NZ_CAAAII010000003.1"/>
</dbReference>
<reference evidence="1 2" key="1">
    <citation type="submission" date="2015-11" db="EMBL/GenBank/DDBJ databases">
        <title>Genomic analysis of 38 Legionella species identifies large and diverse effector repertoires.</title>
        <authorList>
            <person name="Burstein D."/>
            <person name="Amaro F."/>
            <person name="Zusman T."/>
            <person name="Lifshitz Z."/>
            <person name="Cohen O."/>
            <person name="Gilbert J.A."/>
            <person name="Pupko T."/>
            <person name="Shuman H.A."/>
            <person name="Segal G."/>
        </authorList>
    </citation>
    <scope>NUCLEOTIDE SEQUENCE [LARGE SCALE GENOMIC DNA]</scope>
    <source>
        <strain evidence="1 2">Mt.St.Helens-9</strain>
    </source>
</reference>
<evidence type="ECO:0000313" key="1">
    <source>
        <dbReference type="EMBL" id="KTD64775.1"/>
    </source>
</evidence>
<sequence>MKIWRFSQFIPGMVSFLLLTSVQAGAPLWTFTPLTATSMILPLNGTATVNYRVTNQSARPHTLVVKPVQGITQITNGAGLCGNPFVLPSRGASCILSLQINASQLTDNITGGPMVCQQGSTLQCYQPGANDILDISILDPSTSAAISVTGSPLVLIVNGAAGVLTIHNTSTDVTATNIKSDFTGTALAGKVTETGNTCASVAPGTSCQLTFTPGATGVAQTSFPVKGDNTTTINPDIAVVTVGDPFHGGVVACTDGGLDNLIAATMDISANIIWGNYILTGANSNTDGATNTTTIVAVLGNNGGMPYAAQLCNDFAIDSQGNAPCQVGNVCYNDWFLPARQQLHCLFVNQVPVGNFFPDNYWTSTENSNTEAWFQSFAIDIQFVDDKLLNPDRVRCVRPLS</sequence>
<dbReference type="AlphaFoldDB" id="A0A0W0Z6K5"/>
<accession>A0A0W0Z6K5</accession>
<evidence type="ECO:0000313" key="2">
    <source>
        <dbReference type="Proteomes" id="UP000054877"/>
    </source>
</evidence>
<proteinExistence type="predicted"/>
<name>A0A0W0Z6K5_LEGSP</name>
<dbReference type="Proteomes" id="UP000054877">
    <property type="component" value="Unassembled WGS sequence"/>
</dbReference>
<dbReference type="EMBL" id="LNYX01000012">
    <property type="protein sequence ID" value="KTD64775.1"/>
    <property type="molecule type" value="Genomic_DNA"/>
</dbReference>
<organism evidence="1 2">
    <name type="scientific">Legionella spiritensis</name>
    <dbReference type="NCBI Taxonomy" id="452"/>
    <lineage>
        <taxon>Bacteria</taxon>
        <taxon>Pseudomonadati</taxon>
        <taxon>Pseudomonadota</taxon>
        <taxon>Gammaproteobacteria</taxon>
        <taxon>Legionellales</taxon>
        <taxon>Legionellaceae</taxon>
        <taxon>Legionella</taxon>
    </lineage>
</organism>
<comment type="caution">
    <text evidence="1">The sequence shown here is derived from an EMBL/GenBank/DDBJ whole genome shotgun (WGS) entry which is preliminary data.</text>
</comment>
<gene>
    <name evidence="1" type="ORF">Lspi_0942</name>
</gene>
<protein>
    <submittedName>
        <fullName evidence="1">Protein with a bacterial immunoglobulin-like domain protein</fullName>
    </submittedName>
</protein>
<dbReference type="STRING" id="452.Lspi_0942"/>
<dbReference type="PATRIC" id="fig|452.5.peg.1031"/>
<keyword evidence="2" id="KW-1185">Reference proteome</keyword>